<dbReference type="GO" id="GO:0016616">
    <property type="term" value="F:oxidoreductase activity, acting on the CH-OH group of donors, NAD or NADP as acceptor"/>
    <property type="evidence" value="ECO:0007669"/>
    <property type="project" value="InterPro"/>
</dbReference>
<gene>
    <name evidence="7" type="ORF">KM92DES2_10241</name>
</gene>
<dbReference type="InterPro" id="IPR050857">
    <property type="entry name" value="D-2-hydroxyacid_DH"/>
</dbReference>
<evidence type="ECO:0008006" key="8">
    <source>
        <dbReference type="Google" id="ProtNLM"/>
    </source>
</evidence>
<evidence type="ECO:0000259" key="5">
    <source>
        <dbReference type="Pfam" id="PF00389"/>
    </source>
</evidence>
<dbReference type="SUPFAM" id="SSF51735">
    <property type="entry name" value="NAD(P)-binding Rossmann-fold domains"/>
    <property type="match status" value="1"/>
</dbReference>
<dbReference type="AlphaFoldDB" id="A0A212IYC8"/>
<evidence type="ECO:0000256" key="3">
    <source>
        <dbReference type="ARBA" id="ARBA00023027"/>
    </source>
</evidence>
<evidence type="ECO:0000313" key="7">
    <source>
        <dbReference type="EMBL" id="SBV92243.1"/>
    </source>
</evidence>
<dbReference type="GO" id="GO:0051287">
    <property type="term" value="F:NAD binding"/>
    <property type="evidence" value="ECO:0007669"/>
    <property type="project" value="InterPro"/>
</dbReference>
<feature type="domain" description="D-isomer specific 2-hydroxyacid dehydrogenase catalytic" evidence="5">
    <location>
        <begin position="4"/>
        <end position="306"/>
    </location>
</feature>
<keyword evidence="2 4" id="KW-0560">Oxidoreductase</keyword>
<comment type="similarity">
    <text evidence="1 4">Belongs to the D-isomer specific 2-hydroxyacid dehydrogenase family.</text>
</comment>
<accession>A0A212IYC8</accession>
<dbReference type="InterPro" id="IPR006140">
    <property type="entry name" value="D-isomer_DH_NAD-bd"/>
</dbReference>
<dbReference type="FunFam" id="3.40.50.720:FF:000203">
    <property type="entry name" value="D-3-phosphoglycerate dehydrogenase (SerA)"/>
    <property type="match status" value="1"/>
</dbReference>
<dbReference type="InterPro" id="IPR006139">
    <property type="entry name" value="D-isomer_2_OHA_DH_cat_dom"/>
</dbReference>
<name>A0A212IYC8_9BACT</name>
<proteinExistence type="inferred from homology"/>
<feature type="domain" description="D-isomer specific 2-hydroxyacid dehydrogenase NAD-binding" evidence="6">
    <location>
        <begin position="100"/>
        <end position="278"/>
    </location>
</feature>
<dbReference type="Pfam" id="PF00389">
    <property type="entry name" value="2-Hacid_dh"/>
    <property type="match status" value="1"/>
</dbReference>
<dbReference type="InterPro" id="IPR036291">
    <property type="entry name" value="NAD(P)-bd_dom_sf"/>
</dbReference>
<dbReference type="PANTHER" id="PTHR42789:SF1">
    <property type="entry name" value="D-ISOMER SPECIFIC 2-HYDROXYACID DEHYDROGENASE FAMILY PROTEIN (AFU_ORTHOLOGUE AFUA_6G10090)"/>
    <property type="match status" value="1"/>
</dbReference>
<dbReference type="PANTHER" id="PTHR42789">
    <property type="entry name" value="D-ISOMER SPECIFIC 2-HYDROXYACID DEHYDROGENASE FAMILY PROTEIN (AFU_ORTHOLOGUE AFUA_6G10090)"/>
    <property type="match status" value="1"/>
</dbReference>
<reference evidence="7" key="1">
    <citation type="submission" date="2016-04" db="EMBL/GenBank/DDBJ databases">
        <authorList>
            <person name="Evans L.H."/>
            <person name="Alamgir A."/>
            <person name="Owens N."/>
            <person name="Weber N.D."/>
            <person name="Virtaneva K."/>
            <person name="Barbian K."/>
            <person name="Babar A."/>
            <person name="Rosenke K."/>
        </authorList>
    </citation>
    <scope>NUCLEOTIDE SEQUENCE</scope>
    <source>
        <strain evidence="7">92-2</strain>
    </source>
</reference>
<dbReference type="Pfam" id="PF02826">
    <property type="entry name" value="2-Hacid_dh_C"/>
    <property type="match status" value="1"/>
</dbReference>
<evidence type="ECO:0000256" key="1">
    <source>
        <dbReference type="ARBA" id="ARBA00005854"/>
    </source>
</evidence>
<evidence type="ECO:0000256" key="2">
    <source>
        <dbReference type="ARBA" id="ARBA00023002"/>
    </source>
</evidence>
<protein>
    <recommendedName>
        <fullName evidence="8">Phosphoglycerate dehydrogenase</fullName>
    </recommendedName>
</protein>
<evidence type="ECO:0000259" key="6">
    <source>
        <dbReference type="Pfam" id="PF02826"/>
    </source>
</evidence>
<organism evidence="7">
    <name type="scientific">uncultured Desulfovibrio sp</name>
    <dbReference type="NCBI Taxonomy" id="167968"/>
    <lineage>
        <taxon>Bacteria</taxon>
        <taxon>Pseudomonadati</taxon>
        <taxon>Thermodesulfobacteriota</taxon>
        <taxon>Desulfovibrionia</taxon>
        <taxon>Desulfovibrionales</taxon>
        <taxon>Desulfovibrionaceae</taxon>
        <taxon>Desulfovibrio</taxon>
        <taxon>environmental samples</taxon>
    </lineage>
</organism>
<dbReference type="EMBL" id="FLUP01000001">
    <property type="protein sequence ID" value="SBV92243.1"/>
    <property type="molecule type" value="Genomic_DNA"/>
</dbReference>
<dbReference type="RefSeq" id="WP_227119086.1">
    <property type="nucleotide sequence ID" value="NZ_LT598928.1"/>
</dbReference>
<sequence>MRVHVIEPIDESAMRKLRAEAEVVAWDDPEKNDLSRADAVIVRAASVTREQILAAPGLKVIGKHGVGVNAIDLVTAKERGIPVVYTPLSNVNSVAELVFGFILATARKLRDNMEHIRRGAERIAPATLTGLEISGKSLGLVGFGNIGSRVAQIAVNGFGMEVHVYDPYMKATTAKERGVHLHETLESMLREADYISVSVPLTETTRGLIGSAQFACCKPTAVIVSTARGGVIDESALYEALARKTIYGAASDVFVQEPPTMENPLLQLPNFIGTLHIGGSTHESLVRVGNTVVDDVLAVLHGEKPLYPYAV</sequence>
<dbReference type="SUPFAM" id="SSF52283">
    <property type="entry name" value="Formate/glycerate dehydrogenase catalytic domain-like"/>
    <property type="match status" value="1"/>
</dbReference>
<evidence type="ECO:0000256" key="4">
    <source>
        <dbReference type="RuleBase" id="RU003719"/>
    </source>
</evidence>
<keyword evidence="3" id="KW-0520">NAD</keyword>
<dbReference type="CDD" id="cd12173">
    <property type="entry name" value="PGDH_4"/>
    <property type="match status" value="1"/>
</dbReference>
<dbReference type="Gene3D" id="3.40.50.720">
    <property type="entry name" value="NAD(P)-binding Rossmann-like Domain"/>
    <property type="match status" value="2"/>
</dbReference>